<accession>A0A1S1LSJ6</accession>
<dbReference type="AlphaFoldDB" id="A0A1S1LSJ6"/>
<feature type="transmembrane region" description="Helical" evidence="1">
    <location>
        <begin position="154"/>
        <end position="174"/>
    </location>
</feature>
<feature type="transmembrane region" description="Helical" evidence="1">
    <location>
        <begin position="116"/>
        <end position="134"/>
    </location>
</feature>
<feature type="transmembrane region" description="Helical" evidence="1">
    <location>
        <begin position="181"/>
        <end position="205"/>
    </location>
</feature>
<feature type="transmembrane region" description="Helical" evidence="1">
    <location>
        <begin position="315"/>
        <end position="334"/>
    </location>
</feature>
<dbReference type="EMBL" id="MLIQ01000011">
    <property type="protein sequence ID" value="OHU59808.1"/>
    <property type="molecule type" value="Genomic_DNA"/>
</dbReference>
<feature type="transmembrane region" description="Helical" evidence="1">
    <location>
        <begin position="279"/>
        <end position="303"/>
    </location>
</feature>
<evidence type="ECO:0000313" key="3">
    <source>
        <dbReference type="Proteomes" id="UP000180043"/>
    </source>
</evidence>
<proteinExistence type="predicted"/>
<feature type="transmembrane region" description="Helical" evidence="1">
    <location>
        <begin position="211"/>
        <end position="231"/>
    </location>
</feature>
<feature type="transmembrane region" description="Helical" evidence="1">
    <location>
        <begin position="26"/>
        <end position="47"/>
    </location>
</feature>
<feature type="transmembrane region" description="Helical" evidence="1">
    <location>
        <begin position="67"/>
        <end position="89"/>
    </location>
</feature>
<dbReference type="RefSeq" id="WP_057968544.1">
    <property type="nucleotide sequence ID" value="NZ_MLII01000028.1"/>
</dbReference>
<feature type="transmembrane region" description="Helical" evidence="1">
    <location>
        <begin position="238"/>
        <end position="259"/>
    </location>
</feature>
<gene>
    <name evidence="2" type="ORF">BKG82_04495</name>
</gene>
<keyword evidence="1" id="KW-0812">Transmembrane</keyword>
<keyword evidence="1" id="KW-0472">Membrane</keyword>
<dbReference type="Proteomes" id="UP000180043">
    <property type="component" value="Unassembled WGS sequence"/>
</dbReference>
<sequence length="385" mass="40593">MNAETSTAGTGAEQTPRITHAVIEKYAPLGAYGVLLGSVVGAVGTTWDVEWHDDVGPDTFFTLPHLFLYSGSAIGGITSLVMVLMVTAAQRGGEKVPRWVGGVPIRVFGGRFTAPLGFLLSGCGAASFLMYGLLDLWWHTVYGFDAVLASPPHFALFVSGTVTDLGSIVTFAAARRFRWGVVGLMAQASLVAAMTAIPFTALFLFKFDFNPISLGSAFIVPLVLLLIAGVVRSTLAPLGVAVIMGAIQAIFWWFSPWAAHEYAAAVGLPLRDDLWGGPPTIPGMMPMFLAIFAVLAAGMLHLAGDRKWQRWPTTVIGAILGSVAGMGYLLQGAMLYRQGTETVSNYVTVGVAGLVLGALAGFLAQRIALMLRVPGSDVETAEVAA</sequence>
<evidence type="ECO:0000256" key="1">
    <source>
        <dbReference type="SAM" id="Phobius"/>
    </source>
</evidence>
<name>A0A1S1LSJ6_MYCCH</name>
<reference evidence="2 3" key="1">
    <citation type="submission" date="2016-10" db="EMBL/GenBank/DDBJ databases">
        <title>Evaluation of Human, Veterinary and Environmental Mycobacterium chelonae Isolates by Core Genome Phylogenomic Analysis, Targeted Gene Comparison, and Anti-microbial Susceptibility Patterns: A Tale of Mistaken Identities.</title>
        <authorList>
            <person name="Fogelson S.B."/>
            <person name="Camus A.C."/>
            <person name="Lorenz W."/>
            <person name="Vasireddy R."/>
            <person name="Vasireddy S."/>
            <person name="Smith T."/>
            <person name="Brown-Elliott B.A."/>
            <person name="Wallace R.J.Jr."/>
            <person name="Hasan N.A."/>
            <person name="Reischl U."/>
            <person name="Sanchez S."/>
        </authorList>
    </citation>
    <scope>NUCLEOTIDE SEQUENCE [LARGE SCALE GENOMIC DNA]</scope>
    <source>
        <strain evidence="2 3">15515</strain>
    </source>
</reference>
<keyword evidence="1" id="KW-1133">Transmembrane helix</keyword>
<feature type="transmembrane region" description="Helical" evidence="1">
    <location>
        <begin position="346"/>
        <end position="364"/>
    </location>
</feature>
<organism evidence="2 3">
    <name type="scientific">Mycobacteroides chelonae</name>
    <name type="common">Mycobacterium chelonae</name>
    <dbReference type="NCBI Taxonomy" id="1774"/>
    <lineage>
        <taxon>Bacteria</taxon>
        <taxon>Bacillati</taxon>
        <taxon>Actinomycetota</taxon>
        <taxon>Actinomycetes</taxon>
        <taxon>Mycobacteriales</taxon>
        <taxon>Mycobacteriaceae</taxon>
        <taxon>Mycobacteroides</taxon>
    </lineage>
</organism>
<evidence type="ECO:0000313" key="2">
    <source>
        <dbReference type="EMBL" id="OHU59808.1"/>
    </source>
</evidence>
<comment type="caution">
    <text evidence="2">The sequence shown here is derived from an EMBL/GenBank/DDBJ whole genome shotgun (WGS) entry which is preliminary data.</text>
</comment>
<protein>
    <submittedName>
        <fullName evidence="2">Uncharacterized protein</fullName>
    </submittedName>
</protein>